<dbReference type="Gene3D" id="3.40.50.800">
    <property type="entry name" value="Anticodon-binding domain"/>
    <property type="match status" value="1"/>
</dbReference>
<dbReference type="CDD" id="cd00862">
    <property type="entry name" value="ProRS_anticodon_zinc"/>
    <property type="match status" value="1"/>
</dbReference>
<dbReference type="GO" id="GO:0017101">
    <property type="term" value="C:aminoacyl-tRNA synthetase multienzyme complex"/>
    <property type="evidence" value="ECO:0007669"/>
    <property type="project" value="TreeGrafter"/>
</dbReference>
<dbReference type="SMART" id="SM00946">
    <property type="entry name" value="ProRS-C_1"/>
    <property type="match status" value="1"/>
</dbReference>
<dbReference type="CDD" id="cd00051">
    <property type="entry name" value="EFh"/>
    <property type="match status" value="2"/>
</dbReference>
<keyword evidence="6" id="KW-0547">Nucleotide-binding</keyword>
<dbReference type="OrthoDB" id="1350766at2759"/>
<dbReference type="PROSITE" id="PS50222">
    <property type="entry name" value="EF_HAND_2"/>
    <property type="match status" value="3"/>
</dbReference>
<dbReference type="GO" id="GO:0005524">
    <property type="term" value="F:ATP binding"/>
    <property type="evidence" value="ECO:0007669"/>
    <property type="project" value="UniProtKB-KW"/>
</dbReference>
<dbReference type="EMBL" id="CAJNOU010000030">
    <property type="protein sequence ID" value="CAF0819522.1"/>
    <property type="molecule type" value="Genomic_DNA"/>
</dbReference>
<dbReference type="Pfam" id="PF13499">
    <property type="entry name" value="EF-hand_7"/>
    <property type="match status" value="1"/>
</dbReference>
<dbReference type="SMART" id="SM00054">
    <property type="entry name" value="EFh"/>
    <property type="match status" value="3"/>
</dbReference>
<keyword evidence="7" id="KW-0106">Calcium</keyword>
<evidence type="ECO:0000256" key="10">
    <source>
        <dbReference type="ARBA" id="ARBA00023146"/>
    </source>
</evidence>
<keyword evidence="9" id="KW-0648">Protein biosynthesis</keyword>
<evidence type="ECO:0000256" key="3">
    <source>
        <dbReference type="ARBA" id="ARBA00022598"/>
    </source>
</evidence>
<dbReference type="Proteomes" id="UP000663882">
    <property type="component" value="Unassembled WGS sequence"/>
</dbReference>
<dbReference type="InterPro" id="IPR018247">
    <property type="entry name" value="EF_Hand_1_Ca_BS"/>
</dbReference>
<dbReference type="SUPFAM" id="SSF47473">
    <property type="entry name" value="EF-hand"/>
    <property type="match status" value="1"/>
</dbReference>
<dbReference type="InterPro" id="IPR004499">
    <property type="entry name" value="Pro-tRNA-ligase_IIa_arc-type"/>
</dbReference>
<evidence type="ECO:0000313" key="12">
    <source>
        <dbReference type="EMBL" id="CAF0764076.1"/>
    </source>
</evidence>
<dbReference type="GO" id="GO:0005509">
    <property type="term" value="F:calcium ion binding"/>
    <property type="evidence" value="ECO:0007669"/>
    <property type="project" value="InterPro"/>
</dbReference>
<dbReference type="PROSITE" id="PS00018">
    <property type="entry name" value="EF_HAND_1"/>
    <property type="match status" value="2"/>
</dbReference>
<keyword evidence="4" id="KW-0479">Metal-binding</keyword>
<dbReference type="InterPro" id="IPR002048">
    <property type="entry name" value="EF_hand_dom"/>
</dbReference>
<dbReference type="EC" id="6.1.1.15" evidence="2"/>
<keyword evidence="8" id="KW-0067">ATP-binding</keyword>
<dbReference type="FunFam" id="1.10.238.10:FF:000009">
    <property type="entry name" value="Visinin-like protein 1"/>
    <property type="match status" value="1"/>
</dbReference>
<evidence type="ECO:0000256" key="5">
    <source>
        <dbReference type="ARBA" id="ARBA00022737"/>
    </source>
</evidence>
<proteinExistence type="inferred from homology"/>
<dbReference type="GO" id="GO:0005737">
    <property type="term" value="C:cytoplasm"/>
    <property type="evidence" value="ECO:0007669"/>
    <property type="project" value="InterPro"/>
</dbReference>
<comment type="caution">
    <text evidence="12">The sequence shown here is derived from an EMBL/GenBank/DDBJ whole genome shotgun (WGS) entry which is preliminary data.</text>
</comment>
<sequence>MGGKGSKKQRASTELTPKEIDMLKANTKFTEKEIREWHAGFLRDCPTGKLDKKKFVDVYKQFYPHGKADSFCKYAFATFDTNNDGTIDFDEFLLAIAATSQGDLDDRLEVAFEMYDVSGDGQIDQKELTNLIAAMYDLVGETDRKGDRDPKKRAAEIITKLDVGGDKKLSKQEFIAGCKNDPVIRRMLAPNLVIVPCGITASLSKEDEDALINTCKEVETKLKKAGLRVYGDYRDNYSPGWKFNHWEMKGVPIRIEIGPKDKARSQLTIVLRHTGARSTIPIDNSETKLHETLNQMHNDLYKKAKDEFDSHTILVKDWASLLKGLDNSCLMLAPFCGEPVCEDRIKKDSARDAVVEEGAPAMGAKGLCIPFEQPEKIAENQLCCHPDCKTQAKYYTLFGRSY</sequence>
<evidence type="ECO:0000313" key="14">
    <source>
        <dbReference type="Proteomes" id="UP000663882"/>
    </source>
</evidence>
<dbReference type="InterPro" id="IPR004154">
    <property type="entry name" value="Anticodon-bd"/>
</dbReference>
<dbReference type="Proteomes" id="UP000663889">
    <property type="component" value="Unassembled WGS sequence"/>
</dbReference>
<accession>A0A813QA16</accession>
<name>A0A813QA16_9BILA</name>
<feature type="domain" description="EF-hand" evidence="11">
    <location>
        <begin position="67"/>
        <end position="102"/>
    </location>
</feature>
<evidence type="ECO:0000313" key="13">
    <source>
        <dbReference type="EMBL" id="CAF0819522.1"/>
    </source>
</evidence>
<evidence type="ECO:0000256" key="2">
    <source>
        <dbReference type="ARBA" id="ARBA00012831"/>
    </source>
</evidence>
<dbReference type="EMBL" id="CAJNOO010000040">
    <property type="protein sequence ID" value="CAF0764076.1"/>
    <property type="molecule type" value="Genomic_DNA"/>
</dbReference>
<dbReference type="Gene3D" id="1.10.238.10">
    <property type="entry name" value="EF-hand"/>
    <property type="match status" value="1"/>
</dbReference>
<reference evidence="12" key="1">
    <citation type="submission" date="2021-02" db="EMBL/GenBank/DDBJ databases">
        <authorList>
            <person name="Nowell W R."/>
        </authorList>
    </citation>
    <scope>NUCLEOTIDE SEQUENCE</scope>
</reference>
<keyword evidence="10" id="KW-0030">Aminoacyl-tRNA synthetase</keyword>
<dbReference type="FunFam" id="3.30.110.30:FF:000001">
    <property type="entry name" value="Bifunctional glutamate/proline--tRNA ligase"/>
    <property type="match status" value="1"/>
</dbReference>
<dbReference type="InterPro" id="IPR011992">
    <property type="entry name" value="EF-hand-dom_pair"/>
</dbReference>
<evidence type="ECO:0000256" key="7">
    <source>
        <dbReference type="ARBA" id="ARBA00022837"/>
    </source>
</evidence>
<dbReference type="AlphaFoldDB" id="A0A813QA16"/>
<dbReference type="Pfam" id="PF00036">
    <property type="entry name" value="EF-hand_1"/>
    <property type="match status" value="1"/>
</dbReference>
<organism evidence="12 14">
    <name type="scientific">Rotaria sordida</name>
    <dbReference type="NCBI Taxonomy" id="392033"/>
    <lineage>
        <taxon>Eukaryota</taxon>
        <taxon>Metazoa</taxon>
        <taxon>Spiralia</taxon>
        <taxon>Gnathifera</taxon>
        <taxon>Rotifera</taxon>
        <taxon>Eurotatoria</taxon>
        <taxon>Bdelloidea</taxon>
        <taxon>Philodinida</taxon>
        <taxon>Philodinidae</taxon>
        <taxon>Rotaria</taxon>
    </lineage>
</organism>
<dbReference type="Pfam" id="PF03129">
    <property type="entry name" value="HGTP_anticodon"/>
    <property type="match status" value="1"/>
</dbReference>
<comment type="similarity">
    <text evidence="1">Belongs to the recoverin family.</text>
</comment>
<dbReference type="Gene3D" id="3.30.110.30">
    <property type="entry name" value="C-terminal domain of ProRS"/>
    <property type="match status" value="1"/>
</dbReference>
<dbReference type="InterPro" id="IPR016061">
    <property type="entry name" value="Pro-tRNA_ligase_II_C"/>
</dbReference>
<evidence type="ECO:0000256" key="4">
    <source>
        <dbReference type="ARBA" id="ARBA00022723"/>
    </source>
</evidence>
<dbReference type="GO" id="GO:0004827">
    <property type="term" value="F:proline-tRNA ligase activity"/>
    <property type="evidence" value="ECO:0007669"/>
    <property type="project" value="UniProtKB-EC"/>
</dbReference>
<dbReference type="Pfam" id="PF09180">
    <property type="entry name" value="ProRS-C_1"/>
    <property type="match status" value="1"/>
</dbReference>
<dbReference type="InterPro" id="IPR036621">
    <property type="entry name" value="Anticodon-bd_dom_sf"/>
</dbReference>
<feature type="domain" description="EF-hand" evidence="11">
    <location>
        <begin position="103"/>
        <end position="138"/>
    </location>
</feature>
<dbReference type="FunFam" id="3.40.50.800:FF:000005">
    <property type="entry name" value="bifunctional glutamate/proline--tRNA ligase"/>
    <property type="match status" value="1"/>
</dbReference>
<dbReference type="SUPFAM" id="SSF64586">
    <property type="entry name" value="C-terminal domain of ProRS"/>
    <property type="match status" value="1"/>
</dbReference>
<gene>
    <name evidence="12" type="ORF">RFH988_LOCUS1995</name>
    <name evidence="13" type="ORF">SEV965_LOCUS1548</name>
</gene>
<keyword evidence="3" id="KW-0436">Ligase</keyword>
<protein>
    <recommendedName>
        <fullName evidence="2">proline--tRNA ligase</fullName>
        <ecNumber evidence="2">6.1.1.15</ecNumber>
    </recommendedName>
</protein>
<evidence type="ECO:0000256" key="1">
    <source>
        <dbReference type="ARBA" id="ARBA00006049"/>
    </source>
</evidence>
<dbReference type="InterPro" id="IPR017449">
    <property type="entry name" value="Pro-tRNA_synth_II"/>
</dbReference>
<evidence type="ECO:0000256" key="8">
    <source>
        <dbReference type="ARBA" id="ARBA00022840"/>
    </source>
</evidence>
<evidence type="ECO:0000256" key="9">
    <source>
        <dbReference type="ARBA" id="ARBA00022917"/>
    </source>
</evidence>
<evidence type="ECO:0000259" key="11">
    <source>
        <dbReference type="PROSITE" id="PS50222"/>
    </source>
</evidence>
<evidence type="ECO:0000256" key="6">
    <source>
        <dbReference type="ARBA" id="ARBA00022741"/>
    </source>
</evidence>
<keyword evidence="5" id="KW-0677">Repeat</keyword>
<dbReference type="PANTHER" id="PTHR43382">
    <property type="entry name" value="PROLYL-TRNA SYNTHETASE"/>
    <property type="match status" value="1"/>
</dbReference>
<dbReference type="SUPFAM" id="SSF52954">
    <property type="entry name" value="Class II aaRS ABD-related"/>
    <property type="match status" value="1"/>
</dbReference>
<dbReference type="PRINTS" id="PR00450">
    <property type="entry name" value="RECOVERIN"/>
</dbReference>
<dbReference type="GO" id="GO:0006433">
    <property type="term" value="P:prolyl-tRNA aminoacylation"/>
    <property type="evidence" value="ECO:0007669"/>
    <property type="project" value="InterPro"/>
</dbReference>
<dbReference type="PANTHER" id="PTHR43382:SF2">
    <property type="entry name" value="BIFUNCTIONAL GLUTAMATE_PROLINE--TRNA LIGASE"/>
    <property type="match status" value="1"/>
</dbReference>
<feature type="domain" description="EF-hand" evidence="11">
    <location>
        <begin position="149"/>
        <end position="184"/>
    </location>
</feature>